<dbReference type="EC" id="1.3.1.95" evidence="2"/>
<name>A0ABV5AZ69_9BACL</name>
<keyword evidence="3" id="KW-1185">Reference proteome</keyword>
<evidence type="ECO:0000313" key="2">
    <source>
        <dbReference type="EMBL" id="MFB5269519.1"/>
    </source>
</evidence>
<reference evidence="2 3" key="1">
    <citation type="submission" date="2024-09" db="EMBL/GenBank/DDBJ databases">
        <title>Paenibacillus zeirhizospherea sp. nov., isolated from surface of the maize (Zea mays) roots in a horticulture field, Hungary.</title>
        <authorList>
            <person name="Marton D."/>
            <person name="Farkas M."/>
            <person name="Bedics A."/>
            <person name="Toth E."/>
            <person name="Tancsics A."/>
            <person name="Boka K."/>
            <person name="Maroti G."/>
            <person name="Kriszt B."/>
            <person name="Cserhati M."/>
        </authorList>
    </citation>
    <scope>NUCLEOTIDE SEQUENCE [LARGE SCALE GENOMIC DNA]</scope>
    <source>
        <strain evidence="2 3">KCTC 33519</strain>
    </source>
</reference>
<dbReference type="GO" id="GO:0043958">
    <property type="term" value="F:acryloyl-CoA reductase (NADH) activity"/>
    <property type="evidence" value="ECO:0007669"/>
    <property type="project" value="UniProtKB-EC"/>
</dbReference>
<dbReference type="Proteomes" id="UP001580346">
    <property type="component" value="Unassembled WGS sequence"/>
</dbReference>
<comment type="caution">
    <text evidence="2">The sequence shown here is derived from an EMBL/GenBank/DDBJ whole genome shotgun (WGS) entry which is preliminary data.</text>
</comment>
<dbReference type="Gene3D" id="3.90.180.10">
    <property type="entry name" value="Medium-chain alcohol dehydrogenases, catalytic domain"/>
    <property type="match status" value="1"/>
</dbReference>
<dbReference type="EMBL" id="JBHHMI010000033">
    <property type="protein sequence ID" value="MFB5269519.1"/>
    <property type="molecule type" value="Genomic_DNA"/>
</dbReference>
<dbReference type="InterPro" id="IPR013154">
    <property type="entry name" value="ADH-like_N"/>
</dbReference>
<proteinExistence type="predicted"/>
<sequence length="331" mass="34824">MSLTFQALVVDNKDAFTMGISRLSLEDLPEGEVLIKTAYSSINYKDGLAGTPDGKIVTSYPFVPGIDCSGTVVSSTDGRYKEGQSVLVTGYGLGVTHFGGFSEYVRVPVEWIVPLPEGLSLREAMIFGTAGFTAALSIDRLEQHGIAPGKGKVLVTGATGGVGAAAVAMLSRAGYEVAASTGKADAHDYLRSLGAHEILSRDEVYDGGRIKALDKQLWQAAVDPVGGASLASILSHIAYGGSVAVSGLTGGGSVPTTVHPFILRGVNLLGIDSVFCPYDTRMRIWERLAGDLKPKQPELLVEKEVSLEELPDALTGILQGQSRGRTVVRLS</sequence>
<dbReference type="Pfam" id="PF08240">
    <property type="entry name" value="ADH_N"/>
    <property type="match status" value="1"/>
</dbReference>
<organism evidence="2 3">
    <name type="scientific">Paenibacillus enshidis</name>
    <dbReference type="NCBI Taxonomy" id="1458439"/>
    <lineage>
        <taxon>Bacteria</taxon>
        <taxon>Bacillati</taxon>
        <taxon>Bacillota</taxon>
        <taxon>Bacilli</taxon>
        <taxon>Bacillales</taxon>
        <taxon>Paenibacillaceae</taxon>
        <taxon>Paenibacillus</taxon>
    </lineage>
</organism>
<feature type="domain" description="Enoyl reductase (ER)" evidence="1">
    <location>
        <begin position="19"/>
        <end position="328"/>
    </location>
</feature>
<dbReference type="RefSeq" id="WP_375357790.1">
    <property type="nucleotide sequence ID" value="NZ_JBHHMI010000033.1"/>
</dbReference>
<dbReference type="SUPFAM" id="SSF50129">
    <property type="entry name" value="GroES-like"/>
    <property type="match status" value="1"/>
</dbReference>
<gene>
    <name evidence="2" type="ORF">ACE41H_22430</name>
</gene>
<dbReference type="NCBIfam" id="TIGR02823">
    <property type="entry name" value="oxido_YhdH"/>
    <property type="match status" value="1"/>
</dbReference>
<dbReference type="PANTHER" id="PTHR43677:SF1">
    <property type="entry name" value="ACRYLYL-COA REDUCTASE ACUI-RELATED"/>
    <property type="match status" value="1"/>
</dbReference>
<dbReference type="InterPro" id="IPR036291">
    <property type="entry name" value="NAD(P)-bd_dom_sf"/>
</dbReference>
<dbReference type="PANTHER" id="PTHR43677">
    <property type="entry name" value="SHORT-CHAIN DEHYDROGENASE/REDUCTASE"/>
    <property type="match status" value="1"/>
</dbReference>
<dbReference type="InterPro" id="IPR051397">
    <property type="entry name" value="Zn-ADH-like_protein"/>
</dbReference>
<keyword evidence="2" id="KW-0560">Oxidoreductase</keyword>
<evidence type="ECO:0000313" key="3">
    <source>
        <dbReference type="Proteomes" id="UP001580346"/>
    </source>
</evidence>
<protein>
    <submittedName>
        <fullName evidence="2">Acryloyl-CoA reductase</fullName>
        <ecNumber evidence="2">1.3.1.95</ecNumber>
    </submittedName>
</protein>
<dbReference type="SMART" id="SM00829">
    <property type="entry name" value="PKS_ER"/>
    <property type="match status" value="1"/>
</dbReference>
<accession>A0ABV5AZ69</accession>
<dbReference type="InterPro" id="IPR014188">
    <property type="entry name" value="Acrylyl-CoA_reductase_AcuI"/>
</dbReference>
<evidence type="ECO:0000259" key="1">
    <source>
        <dbReference type="SMART" id="SM00829"/>
    </source>
</evidence>
<dbReference type="InterPro" id="IPR011032">
    <property type="entry name" value="GroES-like_sf"/>
</dbReference>
<dbReference type="SUPFAM" id="SSF51735">
    <property type="entry name" value="NAD(P)-binding Rossmann-fold domains"/>
    <property type="match status" value="1"/>
</dbReference>
<dbReference type="Gene3D" id="3.40.50.720">
    <property type="entry name" value="NAD(P)-binding Rossmann-like Domain"/>
    <property type="match status" value="1"/>
</dbReference>
<dbReference type="Pfam" id="PF00107">
    <property type="entry name" value="ADH_zinc_N"/>
    <property type="match status" value="1"/>
</dbReference>
<dbReference type="InterPro" id="IPR020843">
    <property type="entry name" value="ER"/>
</dbReference>
<dbReference type="InterPro" id="IPR013149">
    <property type="entry name" value="ADH-like_C"/>
</dbReference>